<dbReference type="InterPro" id="IPR013325">
    <property type="entry name" value="RNA_pol_sigma_r2"/>
</dbReference>
<comment type="similarity">
    <text evidence="1">Belongs to the sigma-70 factor family. ECF subfamily.</text>
</comment>
<gene>
    <name evidence="7" type="ORF">CDQ84_03290</name>
</gene>
<dbReference type="InterPro" id="IPR039425">
    <property type="entry name" value="RNA_pol_sigma-70-like"/>
</dbReference>
<dbReference type="SUPFAM" id="SSF88659">
    <property type="entry name" value="Sigma3 and sigma4 domains of RNA polymerase sigma factors"/>
    <property type="match status" value="1"/>
</dbReference>
<evidence type="ECO:0000256" key="4">
    <source>
        <dbReference type="ARBA" id="ARBA00023125"/>
    </source>
</evidence>
<protein>
    <submittedName>
        <fullName evidence="7">RNA polymerase subunit sigma-70</fullName>
    </submittedName>
</protein>
<dbReference type="Gene3D" id="1.10.1740.10">
    <property type="match status" value="1"/>
</dbReference>
<dbReference type="Pfam" id="PF04542">
    <property type="entry name" value="Sigma70_r2"/>
    <property type="match status" value="1"/>
</dbReference>
<dbReference type="PANTHER" id="PTHR43133">
    <property type="entry name" value="RNA POLYMERASE ECF-TYPE SIGMA FACTO"/>
    <property type="match status" value="1"/>
</dbReference>
<evidence type="ECO:0000313" key="7">
    <source>
        <dbReference type="EMBL" id="PNU01015.1"/>
    </source>
</evidence>
<name>A0A2K2FQF4_9CLOT</name>
<dbReference type="NCBIfam" id="TIGR02937">
    <property type="entry name" value="sigma70-ECF"/>
    <property type="match status" value="1"/>
</dbReference>
<evidence type="ECO:0000256" key="3">
    <source>
        <dbReference type="ARBA" id="ARBA00023082"/>
    </source>
</evidence>
<reference evidence="8" key="1">
    <citation type="submission" date="2017-06" db="EMBL/GenBank/DDBJ databases">
        <title>Investigating the central metabolism of Clostridium thermosuccinogenes.</title>
        <authorList>
            <person name="Koendjbiharie J.G."/>
            <person name="Van Kranenburg R."/>
            <person name="Vriesendorp B."/>
        </authorList>
    </citation>
    <scope>NUCLEOTIDE SEQUENCE [LARGE SCALE GENOMIC DNA]</scope>
    <source>
        <strain evidence="8">DSM 5806</strain>
    </source>
</reference>
<dbReference type="InterPro" id="IPR007627">
    <property type="entry name" value="RNA_pol_sigma70_r2"/>
</dbReference>
<keyword evidence="8" id="KW-1185">Reference proteome</keyword>
<keyword evidence="2" id="KW-0805">Transcription regulation</keyword>
<evidence type="ECO:0000256" key="2">
    <source>
        <dbReference type="ARBA" id="ARBA00023015"/>
    </source>
</evidence>
<dbReference type="GO" id="GO:0016987">
    <property type="term" value="F:sigma factor activity"/>
    <property type="evidence" value="ECO:0007669"/>
    <property type="project" value="UniProtKB-KW"/>
</dbReference>
<sequence>MLKIKFNNDDAFYESLCTKYFERIYFYCKRLVKGQEQFMDFVEECTQNTFLEARKQISKLRNHPNVEGWLYTTARNLINSSYRSMYIKRKHEVSMDDAFSNCICEPEINLEELFSSAADLDKLSAEILQKLTPSEHDLYVDYFVNKASVSDLSRKYGISATATTTRIYRLKKKIKNIVREYFMDN</sequence>
<dbReference type="SUPFAM" id="SSF88946">
    <property type="entry name" value="Sigma2 domain of RNA polymerase sigma factors"/>
    <property type="match status" value="1"/>
</dbReference>
<keyword evidence="3" id="KW-0731">Sigma factor</keyword>
<dbReference type="InterPro" id="IPR013324">
    <property type="entry name" value="RNA_pol_sigma_r3/r4-like"/>
</dbReference>
<accession>A0A2K2FQF4</accession>
<evidence type="ECO:0000256" key="5">
    <source>
        <dbReference type="ARBA" id="ARBA00023163"/>
    </source>
</evidence>
<keyword evidence="5" id="KW-0804">Transcription</keyword>
<keyword evidence="4" id="KW-0238">DNA-binding</keyword>
<proteinExistence type="inferred from homology"/>
<dbReference type="OrthoDB" id="2058874at2"/>
<dbReference type="KEGG" id="cthd:CDO33_01090"/>
<comment type="caution">
    <text evidence="7">The sequence shown here is derived from an EMBL/GenBank/DDBJ whole genome shotgun (WGS) entry which is preliminary data.</text>
</comment>
<dbReference type="AlphaFoldDB" id="A0A2K2FQF4"/>
<dbReference type="EMBL" id="NIOJ01000005">
    <property type="protein sequence ID" value="PNU01015.1"/>
    <property type="molecule type" value="Genomic_DNA"/>
</dbReference>
<evidence type="ECO:0000259" key="6">
    <source>
        <dbReference type="Pfam" id="PF04542"/>
    </source>
</evidence>
<dbReference type="Proteomes" id="UP000236151">
    <property type="component" value="Unassembled WGS sequence"/>
</dbReference>
<dbReference type="PANTHER" id="PTHR43133:SF8">
    <property type="entry name" value="RNA POLYMERASE SIGMA FACTOR HI_1459-RELATED"/>
    <property type="match status" value="1"/>
</dbReference>
<dbReference type="GO" id="GO:0006352">
    <property type="term" value="P:DNA-templated transcription initiation"/>
    <property type="evidence" value="ECO:0007669"/>
    <property type="project" value="InterPro"/>
</dbReference>
<evidence type="ECO:0000256" key="1">
    <source>
        <dbReference type="ARBA" id="ARBA00010641"/>
    </source>
</evidence>
<organism evidence="7 8">
    <name type="scientific">Clostridium thermosuccinogenes</name>
    <dbReference type="NCBI Taxonomy" id="84032"/>
    <lineage>
        <taxon>Bacteria</taxon>
        <taxon>Bacillati</taxon>
        <taxon>Bacillota</taxon>
        <taxon>Clostridia</taxon>
        <taxon>Eubacteriales</taxon>
        <taxon>Clostridiaceae</taxon>
        <taxon>Clostridium</taxon>
    </lineage>
</organism>
<dbReference type="GO" id="GO:0003677">
    <property type="term" value="F:DNA binding"/>
    <property type="evidence" value="ECO:0007669"/>
    <property type="project" value="UniProtKB-KW"/>
</dbReference>
<feature type="domain" description="RNA polymerase sigma-70 region 2" evidence="6">
    <location>
        <begin position="19"/>
        <end position="84"/>
    </location>
</feature>
<evidence type="ECO:0000313" key="8">
    <source>
        <dbReference type="Proteomes" id="UP000236151"/>
    </source>
</evidence>
<dbReference type="InterPro" id="IPR014284">
    <property type="entry name" value="RNA_pol_sigma-70_dom"/>
</dbReference>